<proteinExistence type="predicted"/>
<evidence type="ECO:0000256" key="3">
    <source>
        <dbReference type="ARBA" id="ARBA00022989"/>
    </source>
</evidence>
<feature type="transmembrane region" description="Helical" evidence="5">
    <location>
        <begin position="66"/>
        <end position="86"/>
    </location>
</feature>
<sequence>MIFNIGICLILVIGFLRGFHRGLVVALFNLVGWLAATVSAILFTAPLVDFVLQIDPNWSPNATIRLIIKWLAFLLIFITISSLVRIVRDLIRPVTKLPLISQANAILGALMNLISHYLLIFILLNFLLLLPSQTIQQQYDQSTLSQWIVKQTPGLSNKMIQIWTEHASEVNA</sequence>
<keyword evidence="4 5" id="KW-0472">Membrane</keyword>
<reference evidence="6 7" key="1">
    <citation type="journal article" date="2021" name="Int. J. Syst. Evol. Microbiol.">
        <title>Lentilactobacillus fungorum sp. nov., isolated from spent mushroom substrates.</title>
        <authorList>
            <person name="Tohno M."/>
            <person name="Tanizawa Y."/>
            <person name="Kojima Y."/>
            <person name="Sakamoto M."/>
            <person name="Ohkuma M."/>
            <person name="Kobayashi H."/>
        </authorList>
    </citation>
    <scope>NUCLEOTIDE SEQUENCE [LARGE SCALE GENOMIC DNA]</scope>
    <source>
        <strain evidence="6 7">YK48G</strain>
    </source>
</reference>
<evidence type="ECO:0000256" key="2">
    <source>
        <dbReference type="ARBA" id="ARBA00022692"/>
    </source>
</evidence>
<dbReference type="Pfam" id="PF02674">
    <property type="entry name" value="Colicin_V"/>
    <property type="match status" value="1"/>
</dbReference>
<evidence type="ECO:0000256" key="4">
    <source>
        <dbReference type="ARBA" id="ARBA00023136"/>
    </source>
</evidence>
<dbReference type="EMBL" id="BNJR01000004">
    <property type="protein sequence ID" value="GHP12633.1"/>
    <property type="molecule type" value="Genomic_DNA"/>
</dbReference>
<evidence type="ECO:0000256" key="5">
    <source>
        <dbReference type="SAM" id="Phobius"/>
    </source>
</evidence>
<comment type="caution">
    <text evidence="6">The sequence shown here is derived from an EMBL/GenBank/DDBJ whole genome shotgun (WGS) entry which is preliminary data.</text>
</comment>
<dbReference type="InterPro" id="IPR003825">
    <property type="entry name" value="Colicin-V_CvpA"/>
</dbReference>
<comment type="subcellular location">
    <subcellularLocation>
        <location evidence="1">Membrane</location>
        <topology evidence="1">Multi-pass membrane protein</topology>
    </subcellularLocation>
</comment>
<dbReference type="Proteomes" id="UP000604765">
    <property type="component" value="Unassembled WGS sequence"/>
</dbReference>
<dbReference type="PANTHER" id="PTHR37306">
    <property type="entry name" value="COLICIN V PRODUCTION PROTEIN"/>
    <property type="match status" value="1"/>
</dbReference>
<accession>A0ABQ3VUS2</accession>
<evidence type="ECO:0000256" key="1">
    <source>
        <dbReference type="ARBA" id="ARBA00004141"/>
    </source>
</evidence>
<organism evidence="6 7">
    <name type="scientific">Lentilactobacillus fungorum</name>
    <dbReference type="NCBI Taxonomy" id="2201250"/>
    <lineage>
        <taxon>Bacteria</taxon>
        <taxon>Bacillati</taxon>
        <taxon>Bacillota</taxon>
        <taxon>Bacilli</taxon>
        <taxon>Lactobacillales</taxon>
        <taxon>Lactobacillaceae</taxon>
        <taxon>Lentilactobacillus</taxon>
    </lineage>
</organism>
<protein>
    <submittedName>
        <fullName evidence="6">Bacteriocin transporter</fullName>
    </submittedName>
</protein>
<dbReference type="PANTHER" id="PTHR37306:SF1">
    <property type="entry name" value="COLICIN V PRODUCTION PROTEIN"/>
    <property type="match status" value="1"/>
</dbReference>
<dbReference type="RefSeq" id="WP_203628715.1">
    <property type="nucleotide sequence ID" value="NZ_BNJR01000004.1"/>
</dbReference>
<keyword evidence="7" id="KW-1185">Reference proteome</keyword>
<feature type="transmembrane region" description="Helical" evidence="5">
    <location>
        <begin position="106"/>
        <end position="130"/>
    </location>
</feature>
<keyword evidence="3 5" id="KW-1133">Transmembrane helix</keyword>
<gene>
    <name evidence="6" type="ORF">YK48G_00580</name>
</gene>
<evidence type="ECO:0000313" key="6">
    <source>
        <dbReference type="EMBL" id="GHP12633.1"/>
    </source>
</evidence>
<feature type="transmembrane region" description="Helical" evidence="5">
    <location>
        <begin position="31"/>
        <end position="54"/>
    </location>
</feature>
<keyword evidence="2 5" id="KW-0812">Transmembrane</keyword>
<name>A0ABQ3VUS2_9LACO</name>
<evidence type="ECO:0000313" key="7">
    <source>
        <dbReference type="Proteomes" id="UP000604765"/>
    </source>
</evidence>